<reference evidence="7" key="1">
    <citation type="submission" date="2024-01" db="EMBL/GenBank/DDBJ databases">
        <authorList>
            <person name="Webb A."/>
        </authorList>
    </citation>
    <scope>NUCLEOTIDE SEQUENCE</scope>
    <source>
        <strain evidence="7">Pm1</strain>
    </source>
</reference>
<name>A0AAV1U6P3_9STRA</name>
<feature type="short sequence motif" description="GXGXXG" evidence="4">
    <location>
        <begin position="285"/>
        <end position="290"/>
    </location>
</feature>
<dbReference type="EMBL" id="CAKLBY020000166">
    <property type="protein sequence ID" value="CAK7930325.1"/>
    <property type="molecule type" value="Genomic_DNA"/>
</dbReference>
<gene>
    <name evidence="7" type="ORF">PM001_LOCUS15475</name>
</gene>
<dbReference type="InterPro" id="IPR002641">
    <property type="entry name" value="PNPLA_dom"/>
</dbReference>
<protein>
    <recommendedName>
        <fullName evidence="6">PNPLA domain-containing protein</fullName>
    </recommendedName>
</protein>
<evidence type="ECO:0000259" key="6">
    <source>
        <dbReference type="PROSITE" id="PS51635"/>
    </source>
</evidence>
<dbReference type="PANTHER" id="PTHR14226:SF10">
    <property type="entry name" value="TRIACYLGLYCEROL LIPASE 4-RELATED"/>
    <property type="match status" value="1"/>
</dbReference>
<dbReference type="InterPro" id="IPR021771">
    <property type="entry name" value="Triacylglycerol_lipase_N"/>
</dbReference>
<feature type="region of interest" description="Disordered" evidence="5">
    <location>
        <begin position="669"/>
        <end position="721"/>
    </location>
</feature>
<evidence type="ECO:0000256" key="3">
    <source>
        <dbReference type="ARBA" id="ARBA00023098"/>
    </source>
</evidence>
<keyword evidence="3 4" id="KW-0443">Lipid metabolism</keyword>
<dbReference type="GO" id="GO:0016042">
    <property type="term" value="P:lipid catabolic process"/>
    <property type="evidence" value="ECO:0007669"/>
    <property type="project" value="UniProtKB-UniRule"/>
</dbReference>
<feature type="active site" description="Proton acceptor" evidence="4">
    <location>
        <position position="489"/>
    </location>
</feature>
<organism evidence="7 8">
    <name type="scientific">Peronospora matthiolae</name>
    <dbReference type="NCBI Taxonomy" id="2874970"/>
    <lineage>
        <taxon>Eukaryota</taxon>
        <taxon>Sar</taxon>
        <taxon>Stramenopiles</taxon>
        <taxon>Oomycota</taxon>
        <taxon>Peronosporomycetes</taxon>
        <taxon>Peronosporales</taxon>
        <taxon>Peronosporaceae</taxon>
        <taxon>Peronospora</taxon>
    </lineage>
</organism>
<dbReference type="SUPFAM" id="SSF52151">
    <property type="entry name" value="FabD/lysophospholipase-like"/>
    <property type="match status" value="1"/>
</dbReference>
<evidence type="ECO:0000256" key="5">
    <source>
        <dbReference type="SAM" id="MobiDB-lite"/>
    </source>
</evidence>
<dbReference type="GO" id="GO:0004806">
    <property type="term" value="F:triacylglycerol lipase activity"/>
    <property type="evidence" value="ECO:0007669"/>
    <property type="project" value="InterPro"/>
</dbReference>
<dbReference type="AlphaFoldDB" id="A0AAV1U6P3"/>
<evidence type="ECO:0000313" key="8">
    <source>
        <dbReference type="Proteomes" id="UP001162060"/>
    </source>
</evidence>
<proteinExistence type="predicted"/>
<keyword evidence="2 4" id="KW-0442">Lipid degradation</keyword>
<evidence type="ECO:0000256" key="1">
    <source>
        <dbReference type="ARBA" id="ARBA00022801"/>
    </source>
</evidence>
<feature type="active site" description="Nucleophile" evidence="4">
    <location>
        <position position="314"/>
    </location>
</feature>
<dbReference type="PANTHER" id="PTHR14226">
    <property type="entry name" value="NEUROPATHY TARGET ESTERASE/SWISS CHEESE D.MELANOGASTER"/>
    <property type="match status" value="1"/>
</dbReference>
<evidence type="ECO:0000313" key="7">
    <source>
        <dbReference type="EMBL" id="CAK7930325.1"/>
    </source>
</evidence>
<comment type="caution">
    <text evidence="7">The sequence shown here is derived from an EMBL/GenBank/DDBJ whole genome shotgun (WGS) entry which is preliminary data.</text>
</comment>
<dbReference type="Pfam" id="PF11815">
    <property type="entry name" value="DUF3336"/>
    <property type="match status" value="1"/>
</dbReference>
<keyword evidence="1 4" id="KW-0378">Hydrolase</keyword>
<evidence type="ECO:0000256" key="2">
    <source>
        <dbReference type="ARBA" id="ARBA00022963"/>
    </source>
</evidence>
<feature type="domain" description="PNPLA" evidence="6">
    <location>
        <begin position="281"/>
        <end position="502"/>
    </location>
</feature>
<sequence length="750" mass="83984">MGSKLSVDRPLVVMQPSSSLVRLQQHVYTLARLWLRFWIAATGLERQEKLMRRLVQHIQRRAYRTASAKYECTHHVVVTLLELWLQTLRALLVPDVFTRFLCATFVLHIVHQLQAVARQVVGNAVRRFSAKGRRSLRLQQQLEHAQSFAERQSIAGELDKVEGRDKWRADPKSNLFLYERVTNKTLMYKKLEREKDVVRLMFALRAGLLRKHWGLSNPRLYSVSNVGTKYVIEEYLDAIVQSMNVVLRAKPRTDEEHDDLSIDNKLAFFSETRHAFGRSALMLSGGGAHGFYHAGVIKALLENNLLPSVIAGSSAGSILAGAIGVRNDDEALGFLSGSSVNLDFLKANITEQDRADYTPSLLPRIEVVLPKSAFDFVRDAFVLLGRFLDKRFLLDTKTLRNCLRSAMGDYTFREAYDKTGRIINVTVTPLSTDDYPQLLNYLTAPNVIIWSASLASCAIPNVFRPVELLAKDEKGNIVPYYREGLKWSDGSVECDLPMERLAELFNVNHFIVSQVNIHYKIVSGHSTFGNEQTGSLMSFLKKQMKAYVKNIAEFGLNTSVLKLLDIGLVPLLTQKYEGDITICPTDKISATTLLRTVMTNPSRETFPDILLAGERACWPAIARIRSMCRVEFALERAVRYLRGEQALEDERRSGRKAIGRVPSFYTSPSSMNLSSLDPSPPAPQSYAASTTSKGKLARHRSLDHVEMEGVISGSGTSPMRRNRSMNIAGAVLSVDGGASASDSSISTFDM</sequence>
<dbReference type="Gene3D" id="3.40.1090.10">
    <property type="entry name" value="Cytosolic phospholipase A2 catalytic domain"/>
    <property type="match status" value="2"/>
</dbReference>
<feature type="short sequence motif" description="GXSXG" evidence="4">
    <location>
        <begin position="312"/>
        <end position="316"/>
    </location>
</feature>
<accession>A0AAV1U6P3</accession>
<dbReference type="InterPro" id="IPR050301">
    <property type="entry name" value="NTE"/>
</dbReference>
<comment type="caution">
    <text evidence="4">Lacks conserved residue(s) required for the propagation of feature annotation.</text>
</comment>
<evidence type="ECO:0000256" key="4">
    <source>
        <dbReference type="PROSITE-ProRule" id="PRU01161"/>
    </source>
</evidence>
<dbReference type="PROSITE" id="PS51635">
    <property type="entry name" value="PNPLA"/>
    <property type="match status" value="1"/>
</dbReference>
<dbReference type="Proteomes" id="UP001162060">
    <property type="component" value="Unassembled WGS sequence"/>
</dbReference>
<dbReference type="Pfam" id="PF01734">
    <property type="entry name" value="Patatin"/>
    <property type="match status" value="1"/>
</dbReference>
<dbReference type="InterPro" id="IPR016035">
    <property type="entry name" value="Acyl_Trfase/lysoPLipase"/>
</dbReference>